<feature type="transmembrane region" description="Helical" evidence="6">
    <location>
        <begin position="125"/>
        <end position="147"/>
    </location>
</feature>
<evidence type="ECO:0000313" key="9">
    <source>
        <dbReference type="Proteomes" id="UP000249915"/>
    </source>
</evidence>
<organism evidence="8 9">
    <name type="scientific">Prauserella muralis</name>
    <dbReference type="NCBI Taxonomy" id="588067"/>
    <lineage>
        <taxon>Bacteria</taxon>
        <taxon>Bacillati</taxon>
        <taxon>Actinomycetota</taxon>
        <taxon>Actinomycetes</taxon>
        <taxon>Pseudonocardiales</taxon>
        <taxon>Pseudonocardiaceae</taxon>
        <taxon>Prauserella</taxon>
    </lineage>
</organism>
<feature type="transmembrane region" description="Helical" evidence="6">
    <location>
        <begin position="92"/>
        <end position="113"/>
    </location>
</feature>
<feature type="transmembrane region" description="Helical" evidence="6">
    <location>
        <begin position="330"/>
        <end position="350"/>
    </location>
</feature>
<feature type="transmembrane region" description="Helical" evidence="6">
    <location>
        <begin position="153"/>
        <end position="172"/>
    </location>
</feature>
<dbReference type="CDD" id="cd17316">
    <property type="entry name" value="MFS_SV2_like"/>
    <property type="match status" value="1"/>
</dbReference>
<feature type="domain" description="Major facilitator superfamily (MFS) profile" evidence="7">
    <location>
        <begin position="1"/>
        <end position="417"/>
    </location>
</feature>
<dbReference type="InterPro" id="IPR005828">
    <property type="entry name" value="MFS_sugar_transport-like"/>
</dbReference>
<evidence type="ECO:0000313" key="8">
    <source>
        <dbReference type="EMBL" id="PXY18925.1"/>
    </source>
</evidence>
<dbReference type="SUPFAM" id="SSF103473">
    <property type="entry name" value="MFS general substrate transporter"/>
    <property type="match status" value="1"/>
</dbReference>
<evidence type="ECO:0000256" key="2">
    <source>
        <dbReference type="ARBA" id="ARBA00022448"/>
    </source>
</evidence>
<dbReference type="PANTHER" id="PTHR23511">
    <property type="entry name" value="SYNAPTIC VESICLE GLYCOPROTEIN 2"/>
    <property type="match status" value="1"/>
</dbReference>
<dbReference type="InterPro" id="IPR005829">
    <property type="entry name" value="Sugar_transporter_CS"/>
</dbReference>
<evidence type="ECO:0000259" key="7">
    <source>
        <dbReference type="PROSITE" id="PS50850"/>
    </source>
</evidence>
<feature type="transmembrane region" description="Helical" evidence="6">
    <location>
        <begin position="305"/>
        <end position="324"/>
    </location>
</feature>
<evidence type="ECO:0000256" key="3">
    <source>
        <dbReference type="ARBA" id="ARBA00022692"/>
    </source>
</evidence>
<dbReference type="PROSITE" id="PS50850">
    <property type="entry name" value="MFS"/>
    <property type="match status" value="1"/>
</dbReference>
<gene>
    <name evidence="8" type="ORF">BAY60_29275</name>
</gene>
<evidence type="ECO:0000256" key="5">
    <source>
        <dbReference type="ARBA" id="ARBA00023136"/>
    </source>
</evidence>
<comment type="subcellular location">
    <subcellularLocation>
        <location evidence="1">Cell membrane</location>
        <topology evidence="1">Multi-pass membrane protein</topology>
    </subcellularLocation>
</comment>
<dbReference type="EMBL" id="MASW01000007">
    <property type="protein sequence ID" value="PXY18925.1"/>
    <property type="molecule type" value="Genomic_DNA"/>
</dbReference>
<feature type="transmembrane region" description="Helical" evidence="6">
    <location>
        <begin position="395"/>
        <end position="414"/>
    </location>
</feature>
<feature type="transmembrane region" description="Helical" evidence="6">
    <location>
        <begin position="242"/>
        <end position="265"/>
    </location>
</feature>
<accession>A0A2V4AG59</accession>
<dbReference type="Proteomes" id="UP000249915">
    <property type="component" value="Unassembled WGS sequence"/>
</dbReference>
<dbReference type="PROSITE" id="PS00217">
    <property type="entry name" value="SUGAR_TRANSPORT_2"/>
    <property type="match status" value="1"/>
</dbReference>
<dbReference type="Gene3D" id="1.20.1250.20">
    <property type="entry name" value="MFS general substrate transporter like domains"/>
    <property type="match status" value="1"/>
</dbReference>
<reference evidence="8 9" key="1">
    <citation type="submission" date="2016-07" db="EMBL/GenBank/DDBJ databases">
        <title>Draft genome sequence of Prauserella muralis DSM 45305, isolated from a mould-covered wall in an indoor environment.</title>
        <authorList>
            <person name="Ruckert C."/>
            <person name="Albersmeier A."/>
            <person name="Jiang C.-L."/>
            <person name="Jiang Y."/>
            <person name="Kalinowski J."/>
            <person name="Schneider O."/>
            <person name="Winkler A."/>
            <person name="Zotchev S.B."/>
        </authorList>
    </citation>
    <scope>NUCLEOTIDE SEQUENCE [LARGE SCALE GENOMIC DNA]</scope>
    <source>
        <strain evidence="8 9">DSM 45305</strain>
    </source>
</reference>
<protein>
    <recommendedName>
        <fullName evidence="7">Major facilitator superfamily (MFS) profile domain-containing protein</fullName>
    </recommendedName>
</protein>
<evidence type="ECO:0000256" key="4">
    <source>
        <dbReference type="ARBA" id="ARBA00022989"/>
    </source>
</evidence>
<feature type="transmembrane region" description="Helical" evidence="6">
    <location>
        <begin position="370"/>
        <end position="389"/>
    </location>
</feature>
<feature type="transmembrane region" description="Helical" evidence="6">
    <location>
        <begin position="36"/>
        <end position="55"/>
    </location>
</feature>
<dbReference type="GO" id="GO:0005886">
    <property type="term" value="C:plasma membrane"/>
    <property type="evidence" value="ECO:0007669"/>
    <property type="project" value="UniProtKB-SubCell"/>
</dbReference>
<proteinExistence type="predicted"/>
<name>A0A2V4AG59_9PSEU</name>
<comment type="caution">
    <text evidence="8">The sequence shown here is derived from an EMBL/GenBank/DDBJ whole genome shotgun (WGS) entry which is preliminary data.</text>
</comment>
<sequence>MFVVIGLSYFFAFYEISTFAYTLPTMREVLGLAGSQVAFPVAANLAGYAVGSYLLGRIADRRGRRVAMMLTVAAVAVSATATALSWDVWSLTVFRFLSGVATGAEIILAATLISELSPAKKRGRYVMLNYLWGAAGLAATPFITIGLLGTGPIGWRLVYAVGAAAALLIFVMRGRYLPESPRWSVLNGREAEAQQLVASMEERCRTQLGRELPPVPEVAADRAQERGSVAELFRPPYLRRTVVALGFWFLMYVANYSYLSYFPAILIDAGLPEPSGLLYSGLGQLGLPIGALIALAVADRVERKHYLVVGTTLYAAGFVIVAVSSGAGQIIVGAALISIMFAACAVAYVYTSEIFPTRIRSTGSALGNGVGHLGGVISPFVAVALLDGLGGRATLWAMAAFVLAAALLLLWGGVRTSGRELTEIAN</sequence>
<feature type="transmembrane region" description="Helical" evidence="6">
    <location>
        <begin position="67"/>
        <end position="86"/>
    </location>
</feature>
<evidence type="ECO:0000256" key="6">
    <source>
        <dbReference type="SAM" id="Phobius"/>
    </source>
</evidence>
<dbReference type="InterPro" id="IPR020846">
    <property type="entry name" value="MFS_dom"/>
</dbReference>
<dbReference type="GO" id="GO:0022857">
    <property type="term" value="F:transmembrane transporter activity"/>
    <property type="evidence" value="ECO:0007669"/>
    <property type="project" value="InterPro"/>
</dbReference>
<keyword evidence="9" id="KW-1185">Reference proteome</keyword>
<keyword evidence="2" id="KW-0813">Transport</keyword>
<keyword evidence="4 6" id="KW-1133">Transmembrane helix</keyword>
<keyword evidence="3 6" id="KW-0812">Transmembrane</keyword>
<dbReference type="InterPro" id="IPR036259">
    <property type="entry name" value="MFS_trans_sf"/>
</dbReference>
<feature type="transmembrane region" description="Helical" evidence="6">
    <location>
        <begin position="277"/>
        <end position="298"/>
    </location>
</feature>
<keyword evidence="5 6" id="KW-0472">Membrane</keyword>
<dbReference type="Pfam" id="PF00083">
    <property type="entry name" value="Sugar_tr"/>
    <property type="match status" value="1"/>
</dbReference>
<evidence type="ECO:0000256" key="1">
    <source>
        <dbReference type="ARBA" id="ARBA00004651"/>
    </source>
</evidence>
<dbReference type="AlphaFoldDB" id="A0A2V4AG59"/>